<dbReference type="OrthoDB" id="7382669at2759"/>
<evidence type="ECO:0000313" key="2">
    <source>
        <dbReference type="EMBL" id="CAH2218151.1"/>
    </source>
</evidence>
<dbReference type="Pfam" id="PF00078">
    <property type="entry name" value="RVT_1"/>
    <property type="match status" value="1"/>
</dbReference>
<protein>
    <submittedName>
        <fullName evidence="2">Jg6923 protein</fullName>
    </submittedName>
</protein>
<evidence type="ECO:0000313" key="3">
    <source>
        <dbReference type="Proteomes" id="UP000838756"/>
    </source>
</evidence>
<keyword evidence="3" id="KW-1185">Reference proteome</keyword>
<dbReference type="Proteomes" id="UP000838756">
    <property type="component" value="Unassembled WGS sequence"/>
</dbReference>
<reference evidence="2" key="1">
    <citation type="submission" date="2022-03" db="EMBL/GenBank/DDBJ databases">
        <authorList>
            <person name="Lindestad O."/>
        </authorList>
    </citation>
    <scope>NUCLEOTIDE SEQUENCE</scope>
</reference>
<dbReference type="AlphaFoldDB" id="A0A8S4QVB4"/>
<sequence length="243" mass="27202">MISPDIEGAFDSAWWPAIKVRLAEKGCPVKIRRVIDSYLQDRRVRVRYAGVEHSKNTTKGCVQGSIEGPILWNLILDPLLKDLEERGDYCQAFADDVVLVFDGDSGFAVSRQANVALAYVREWGVRNKLKFAPTKTKAMVITKKLKYDSPLLTMGGIGIELSDEIKVLGLTIDKGLTFNTHATNTCKKVQALYKQLCRASELACSELNQIHNSFISSRPNKYFCDIKYVCLMTLTSVQKATTE</sequence>
<gene>
    <name evidence="2" type="primary">jg6923</name>
    <name evidence="2" type="ORF">PAEG_LOCUS5998</name>
</gene>
<name>A0A8S4QVB4_9NEOP</name>
<accession>A0A8S4QVB4</accession>
<feature type="domain" description="Reverse transcriptase" evidence="1">
    <location>
        <begin position="1"/>
        <end position="172"/>
    </location>
</feature>
<evidence type="ECO:0000259" key="1">
    <source>
        <dbReference type="PROSITE" id="PS50878"/>
    </source>
</evidence>
<dbReference type="InterPro" id="IPR000477">
    <property type="entry name" value="RT_dom"/>
</dbReference>
<dbReference type="EMBL" id="CAKXAJ010019121">
    <property type="protein sequence ID" value="CAH2218151.1"/>
    <property type="molecule type" value="Genomic_DNA"/>
</dbReference>
<dbReference type="PANTHER" id="PTHR33332">
    <property type="entry name" value="REVERSE TRANSCRIPTASE DOMAIN-CONTAINING PROTEIN"/>
    <property type="match status" value="1"/>
</dbReference>
<organism evidence="2 3">
    <name type="scientific">Pararge aegeria aegeria</name>
    <dbReference type="NCBI Taxonomy" id="348720"/>
    <lineage>
        <taxon>Eukaryota</taxon>
        <taxon>Metazoa</taxon>
        <taxon>Ecdysozoa</taxon>
        <taxon>Arthropoda</taxon>
        <taxon>Hexapoda</taxon>
        <taxon>Insecta</taxon>
        <taxon>Pterygota</taxon>
        <taxon>Neoptera</taxon>
        <taxon>Endopterygota</taxon>
        <taxon>Lepidoptera</taxon>
        <taxon>Glossata</taxon>
        <taxon>Ditrysia</taxon>
        <taxon>Papilionoidea</taxon>
        <taxon>Nymphalidae</taxon>
        <taxon>Satyrinae</taxon>
        <taxon>Satyrini</taxon>
        <taxon>Parargina</taxon>
        <taxon>Pararge</taxon>
    </lineage>
</organism>
<dbReference type="PROSITE" id="PS50878">
    <property type="entry name" value="RT_POL"/>
    <property type="match status" value="1"/>
</dbReference>
<proteinExistence type="predicted"/>
<comment type="caution">
    <text evidence="2">The sequence shown here is derived from an EMBL/GenBank/DDBJ whole genome shotgun (WGS) entry which is preliminary data.</text>
</comment>